<dbReference type="Proteomes" id="UP001642483">
    <property type="component" value="Unassembled WGS sequence"/>
</dbReference>
<evidence type="ECO:0000313" key="1">
    <source>
        <dbReference type="EMBL" id="CAK8684358.1"/>
    </source>
</evidence>
<organism evidence="1 2">
    <name type="scientific">Clavelina lepadiformis</name>
    <name type="common">Light-bulb sea squirt</name>
    <name type="synonym">Ascidia lepadiformis</name>
    <dbReference type="NCBI Taxonomy" id="159417"/>
    <lineage>
        <taxon>Eukaryota</taxon>
        <taxon>Metazoa</taxon>
        <taxon>Chordata</taxon>
        <taxon>Tunicata</taxon>
        <taxon>Ascidiacea</taxon>
        <taxon>Aplousobranchia</taxon>
        <taxon>Clavelinidae</taxon>
        <taxon>Clavelina</taxon>
    </lineage>
</organism>
<comment type="caution">
    <text evidence="1">The sequence shown here is derived from an EMBL/GenBank/DDBJ whole genome shotgun (WGS) entry which is preliminary data.</text>
</comment>
<evidence type="ECO:0000313" key="2">
    <source>
        <dbReference type="Proteomes" id="UP001642483"/>
    </source>
</evidence>
<dbReference type="EMBL" id="CAWYQH010000097">
    <property type="protein sequence ID" value="CAK8684358.1"/>
    <property type="molecule type" value="Genomic_DNA"/>
</dbReference>
<reference evidence="1 2" key="1">
    <citation type="submission" date="2024-02" db="EMBL/GenBank/DDBJ databases">
        <authorList>
            <person name="Daric V."/>
            <person name="Darras S."/>
        </authorList>
    </citation>
    <scope>NUCLEOTIDE SEQUENCE [LARGE SCALE GENOMIC DNA]</scope>
</reference>
<proteinExistence type="predicted"/>
<gene>
    <name evidence="1" type="ORF">CVLEPA_LOCUS15345</name>
</gene>
<protein>
    <submittedName>
        <fullName evidence="1">Uncharacterized protein</fullName>
    </submittedName>
</protein>
<keyword evidence="2" id="KW-1185">Reference proteome</keyword>
<name>A0ABP0FYH5_CLALP</name>
<sequence>MSYAAYEVLARVPLCYPTQNKQLFNVLFALEPWRPDNARCFMIASEVSSGVGRSKTMRKTSSPDFYARKRIVSLPIIRISRHADAYTGALKGTSASQCSPCVFTALRRTCVVFARPRDEYSKKDF</sequence>
<accession>A0ABP0FYH5</accession>